<dbReference type="Proteomes" id="UP000460666">
    <property type="component" value="Unassembled WGS sequence"/>
</dbReference>
<comment type="caution">
    <text evidence="1">The sequence shown here is derived from an EMBL/GenBank/DDBJ whole genome shotgun (WGS) entry which is preliminary data.</text>
</comment>
<name>A0A642EXK3_BACFG</name>
<reference evidence="1 2" key="1">
    <citation type="journal article" date="2019" name="Nat. Med.">
        <title>A library of human gut bacterial isolates paired with longitudinal multiomics data enables mechanistic microbiome research.</title>
        <authorList>
            <person name="Poyet M."/>
            <person name="Groussin M."/>
            <person name="Gibbons S.M."/>
            <person name="Avila-Pacheco J."/>
            <person name="Jiang X."/>
            <person name="Kearney S.M."/>
            <person name="Perrotta A.R."/>
            <person name="Berdy B."/>
            <person name="Zhao S."/>
            <person name="Lieberman T.D."/>
            <person name="Swanson P.K."/>
            <person name="Smith M."/>
            <person name="Roesemann S."/>
            <person name="Alexander J.E."/>
            <person name="Rich S.A."/>
            <person name="Livny J."/>
            <person name="Vlamakis H."/>
            <person name="Clish C."/>
            <person name="Bullock K."/>
            <person name="Deik A."/>
            <person name="Scott J."/>
            <person name="Pierce K.A."/>
            <person name="Xavier R.J."/>
            <person name="Alm E.J."/>
        </authorList>
    </citation>
    <scope>NUCLEOTIDE SEQUENCE [LARGE SCALE GENOMIC DNA]</scope>
    <source>
        <strain evidence="1 2">BIOML-A46</strain>
    </source>
</reference>
<evidence type="ECO:0000313" key="1">
    <source>
        <dbReference type="EMBL" id="KAA4991284.1"/>
    </source>
</evidence>
<organism evidence="1 2">
    <name type="scientific">Bacteroides fragilis</name>
    <dbReference type="NCBI Taxonomy" id="817"/>
    <lineage>
        <taxon>Bacteria</taxon>
        <taxon>Pseudomonadati</taxon>
        <taxon>Bacteroidota</taxon>
        <taxon>Bacteroidia</taxon>
        <taxon>Bacteroidales</taxon>
        <taxon>Bacteroidaceae</taxon>
        <taxon>Bacteroides</taxon>
    </lineage>
</organism>
<evidence type="ECO:0008006" key="3">
    <source>
        <dbReference type="Google" id="ProtNLM"/>
    </source>
</evidence>
<dbReference type="EMBL" id="VWCJ01000025">
    <property type="protein sequence ID" value="KAA4991284.1"/>
    <property type="molecule type" value="Genomic_DNA"/>
</dbReference>
<protein>
    <recommendedName>
        <fullName evidence="3">Major fimbrial subunit protein N-terminal domain-containing protein</fullName>
    </recommendedName>
</protein>
<dbReference type="PROSITE" id="PS51257">
    <property type="entry name" value="PROKAR_LIPOPROTEIN"/>
    <property type="match status" value="1"/>
</dbReference>
<evidence type="ECO:0000313" key="2">
    <source>
        <dbReference type="Proteomes" id="UP000460666"/>
    </source>
</evidence>
<proteinExistence type="predicted"/>
<gene>
    <name evidence="1" type="ORF">F2Z89_21400</name>
</gene>
<dbReference type="AlphaFoldDB" id="A0A642EXK3"/>
<dbReference type="RefSeq" id="WP_130071477.1">
    <property type="nucleotide sequence ID" value="NZ_RCXN01000018.1"/>
</dbReference>
<accession>A0A642EXK3</accession>
<sequence length="392" mass="43757">MMKGSIIRVAISVLMLFVLYSCKGIAEEEQQSDPVPAVLGLDIVLSTATGDGDVPERERVKELRFIMINMETKQVEFNRTLPVDKLQQTTGQFRYIYTLKDIETTTGTKVFYALANAEELIVNIVNSKSGEAIIEGLTQLRLESGFFKQEKDIPIISKPYQITLEEDKASGISPEGRLVYLNRMDIVMAYAAVKFDFTFNSQLEKENINIVEWQIGKVAQNSYLIPRINEWEKLIALAGTSDIGGDGDMQGWVTDYDVPLSPVHEIYSHVYSPVIPLAAGAEGVKDPVTHYMHESRYLGDDGKAETQEYYFILKVRTSGMAENAPAIILTGKEDGKFPNLKSLVRGTHVVVNVTVTKLPDAGENGLDVRVKTWIDDPVVDGDWEEVPQSIKK</sequence>